<organism evidence="1 2">
    <name type="scientific">Streptomyces hazeniae</name>
    <dbReference type="NCBI Taxonomy" id="3075538"/>
    <lineage>
        <taxon>Bacteria</taxon>
        <taxon>Bacillati</taxon>
        <taxon>Actinomycetota</taxon>
        <taxon>Actinomycetes</taxon>
        <taxon>Kitasatosporales</taxon>
        <taxon>Streptomycetaceae</taxon>
        <taxon>Streptomyces</taxon>
    </lineage>
</organism>
<evidence type="ECO:0000313" key="1">
    <source>
        <dbReference type="EMBL" id="MDT0377293.1"/>
    </source>
</evidence>
<keyword evidence="2" id="KW-1185">Reference proteome</keyword>
<gene>
    <name evidence="1" type="ORF">RM572_00690</name>
</gene>
<reference evidence="2" key="1">
    <citation type="submission" date="2023-07" db="EMBL/GenBank/DDBJ databases">
        <title>30 novel species of actinomycetes from the DSMZ collection.</title>
        <authorList>
            <person name="Nouioui I."/>
        </authorList>
    </citation>
    <scope>NUCLEOTIDE SEQUENCE [LARGE SCALE GENOMIC DNA]</scope>
    <source>
        <strain evidence="2">DSM 42041</strain>
    </source>
</reference>
<dbReference type="RefSeq" id="WP_311671298.1">
    <property type="nucleotide sequence ID" value="NZ_JAVREQ010000001.1"/>
</dbReference>
<dbReference type="EMBL" id="JAVREQ010000001">
    <property type="protein sequence ID" value="MDT0377293.1"/>
    <property type="molecule type" value="Genomic_DNA"/>
</dbReference>
<sequence length="138" mass="15111">MTENAMQPIANDTAVNCHSRGNIEGVVRSHTIAGDGTLTYTVEYDNGNTALNTHDQLTVLDKEAPAPRMQPYGGGITRWVFTYGGCDYHVENYAERGQRPEWWVTNATRQGEVPLVTGARTRKAAYHAAMNALGITNA</sequence>
<dbReference type="Proteomes" id="UP001183414">
    <property type="component" value="Unassembled WGS sequence"/>
</dbReference>
<comment type="caution">
    <text evidence="1">The sequence shown here is derived from an EMBL/GenBank/DDBJ whole genome shotgun (WGS) entry which is preliminary data.</text>
</comment>
<evidence type="ECO:0000313" key="2">
    <source>
        <dbReference type="Proteomes" id="UP001183414"/>
    </source>
</evidence>
<accession>A0ABU2NK44</accession>
<name>A0ABU2NK44_9ACTN</name>
<protein>
    <submittedName>
        <fullName evidence="1">Uncharacterized protein</fullName>
    </submittedName>
</protein>
<proteinExistence type="predicted"/>